<dbReference type="EMBL" id="CP073116">
    <property type="protein sequence ID" value="UTG71169.1"/>
    <property type="molecule type" value="Genomic_DNA"/>
</dbReference>
<dbReference type="RefSeq" id="WP_254320999.1">
    <property type="nucleotide sequence ID" value="NZ_CP073116.1"/>
</dbReference>
<dbReference type="PROSITE" id="PS51257">
    <property type="entry name" value="PROKAR_LIPOPROTEIN"/>
    <property type="match status" value="1"/>
</dbReference>
<accession>A0A9X9HWK3</accession>
<proteinExistence type="predicted"/>
<gene>
    <name evidence="1" type="ORF">KCG56_07140</name>
</gene>
<dbReference type="AlphaFoldDB" id="A0A9X9HWK3"/>
<sequence>MPKFISALVVLGLSLSLTGCFEFEPKPQAVSINQGKILEKNVLVGLWHIDELPMDAPQNAYYLSRVETTGSDNHIYGKHIEFDKDGRFSSSYSAECGNDCFPHSEGLYRFVSDDEVILQATKVEQRGDCGENGEFKKSGEWVLGKFKIEKDKEFVVLKKIL</sequence>
<reference evidence="1" key="1">
    <citation type="submission" date="2021-04" db="EMBL/GenBank/DDBJ databases">
        <title>Characterizing Neisseria spp. as novel respiratory pathobionts in bronchiectasis.</title>
        <authorList>
            <person name="Li L."/>
            <person name="Mac Aogain M."/>
            <person name="Xu T."/>
            <person name="Jaggi T.K."/>
            <person name="Chan L.Y."/>
            <person name="Keir H.R."/>
            <person name="Dicker A.J."/>
            <person name="Qu J."/>
            <person name="Liu Y."/>
            <person name="Chen H.S."/>
            <person name="Koh M.S."/>
            <person name="Ong T.H."/>
            <person name="Lim A.Y.H."/>
            <person name="Abisheganaden J."/>
            <person name="Low T.B."/>
            <person name="Oliver B.G."/>
            <person name="Tan N.S."/>
            <person name="Fang M."/>
            <person name="Chalmers J.D."/>
            <person name="Chotirmall S.H."/>
        </authorList>
    </citation>
    <scope>NUCLEOTIDE SEQUENCE</scope>
    <source>
        <strain evidence="1">TT0073</strain>
    </source>
</reference>
<name>A0A9X9HWK3_NEISU</name>
<dbReference type="Proteomes" id="UP001057305">
    <property type="component" value="Chromosome"/>
</dbReference>
<evidence type="ECO:0000313" key="1">
    <source>
        <dbReference type="EMBL" id="UTG71169.1"/>
    </source>
</evidence>
<evidence type="ECO:0000313" key="2">
    <source>
        <dbReference type="Proteomes" id="UP001057305"/>
    </source>
</evidence>
<organism evidence="1 2">
    <name type="scientific">Neisseria subflava</name>
    <dbReference type="NCBI Taxonomy" id="28449"/>
    <lineage>
        <taxon>Bacteria</taxon>
        <taxon>Pseudomonadati</taxon>
        <taxon>Pseudomonadota</taxon>
        <taxon>Betaproteobacteria</taxon>
        <taxon>Neisseriales</taxon>
        <taxon>Neisseriaceae</taxon>
        <taxon>Neisseria</taxon>
    </lineage>
</organism>
<protein>
    <submittedName>
        <fullName evidence="1">Uncharacterized protein</fullName>
    </submittedName>
</protein>